<dbReference type="Pfam" id="PF00005">
    <property type="entry name" value="ABC_tran"/>
    <property type="match status" value="1"/>
</dbReference>
<evidence type="ECO:0000313" key="5">
    <source>
        <dbReference type="Proteomes" id="UP000254978"/>
    </source>
</evidence>
<evidence type="ECO:0000313" key="4">
    <source>
        <dbReference type="EMBL" id="STZ62612.1"/>
    </source>
</evidence>
<keyword evidence="1" id="KW-0547">Nucleotide-binding</keyword>
<keyword evidence="2" id="KW-0067">ATP-binding</keyword>
<reference evidence="4 5" key="1">
    <citation type="submission" date="2018-06" db="EMBL/GenBank/DDBJ databases">
        <authorList>
            <consortium name="Pathogen Informatics"/>
            <person name="Doyle S."/>
        </authorList>
    </citation>
    <scope>NUCLEOTIDE SEQUENCE [LARGE SCALE GENOMIC DNA]</scope>
    <source>
        <strain evidence="4 5">NCTC10821</strain>
    </source>
</reference>
<evidence type="ECO:0000259" key="3">
    <source>
        <dbReference type="PROSITE" id="PS50893"/>
    </source>
</evidence>
<dbReference type="InterPro" id="IPR003593">
    <property type="entry name" value="AAA+_ATPase"/>
</dbReference>
<dbReference type="OrthoDB" id="7875923at2"/>
<dbReference type="PANTHER" id="PTHR43790:SF8">
    <property type="entry name" value="SUGAR ABC TRANSPORTER ATP-BINDING PROTEIN"/>
    <property type="match status" value="1"/>
</dbReference>
<dbReference type="CDD" id="cd03216">
    <property type="entry name" value="ABC_Carb_Monos_I"/>
    <property type="match status" value="1"/>
</dbReference>
<dbReference type="GO" id="GO:0005524">
    <property type="term" value="F:ATP binding"/>
    <property type="evidence" value="ECO:0007669"/>
    <property type="project" value="UniProtKB-KW"/>
</dbReference>
<protein>
    <submittedName>
        <fullName evidence="4">Sugar ABC transporter, ATP binding protein</fullName>
        <ecNumber evidence="4">3.6.3.-</ecNumber>
        <ecNumber evidence="4">3.6.3.17</ecNumber>
    </submittedName>
</protein>
<name>A0A378TP96_9MYCO</name>
<dbReference type="GO" id="GO:0016887">
    <property type="term" value="F:ATP hydrolysis activity"/>
    <property type="evidence" value="ECO:0007669"/>
    <property type="project" value="InterPro"/>
</dbReference>
<keyword evidence="5" id="KW-1185">Reference proteome</keyword>
<proteinExistence type="predicted"/>
<dbReference type="Proteomes" id="UP000254978">
    <property type="component" value="Unassembled WGS sequence"/>
</dbReference>
<dbReference type="EMBL" id="UGQT01000001">
    <property type="protein sequence ID" value="STZ62612.1"/>
    <property type="molecule type" value="Genomic_DNA"/>
</dbReference>
<dbReference type="EC" id="3.6.3.-" evidence="4"/>
<dbReference type="InterPro" id="IPR003439">
    <property type="entry name" value="ABC_transporter-like_ATP-bd"/>
</dbReference>
<dbReference type="SMART" id="SM00382">
    <property type="entry name" value="AAA"/>
    <property type="match status" value="1"/>
</dbReference>
<evidence type="ECO:0000256" key="2">
    <source>
        <dbReference type="ARBA" id="ARBA00022840"/>
    </source>
</evidence>
<gene>
    <name evidence="4" type="primary">rbsA_5</name>
    <name evidence="4" type="ORF">NCTC10821_06181</name>
</gene>
<dbReference type="Gene3D" id="3.40.50.300">
    <property type="entry name" value="P-loop containing nucleotide triphosphate hydrolases"/>
    <property type="match status" value="1"/>
</dbReference>
<keyword evidence="4" id="KW-0378">Hydrolase</keyword>
<dbReference type="RefSeq" id="WP_115281279.1">
    <property type="nucleotide sequence ID" value="NZ_AP022600.1"/>
</dbReference>
<evidence type="ECO:0000256" key="1">
    <source>
        <dbReference type="ARBA" id="ARBA00022741"/>
    </source>
</evidence>
<dbReference type="InterPro" id="IPR027417">
    <property type="entry name" value="P-loop_NTPase"/>
</dbReference>
<dbReference type="PANTHER" id="PTHR43790">
    <property type="entry name" value="CARBOHYDRATE TRANSPORT ATP-BINDING PROTEIN MG119-RELATED"/>
    <property type="match status" value="1"/>
</dbReference>
<dbReference type="InterPro" id="IPR050107">
    <property type="entry name" value="ABC_carbohydrate_import_ATPase"/>
</dbReference>
<sequence>MSEPLLTAQHITKSYGSVTALEDASLTVHAGEVCALVGDNGAGKSTLVKILSGVERPDGGEIRLNGRAVAIENPAAAQQLGIATVFQDLALAPELAAADNLFLGREILKPGLAGRFGFLDRKTMRTEAAEQFAKLGVTLRSATVPVASLSGGQRQSVAIARAAKWADNVIFLDEPTAALGVVQTDRVLRLVRQVADQGLGVVLITHNMTHVVDVADRVEVLRLGSSVATLTRGQATVARLVTAMTTGTTDSESMEPR</sequence>
<organism evidence="4 5">
    <name type="scientific">Mycolicibacterium tokaiense</name>
    <dbReference type="NCBI Taxonomy" id="39695"/>
    <lineage>
        <taxon>Bacteria</taxon>
        <taxon>Bacillati</taxon>
        <taxon>Actinomycetota</taxon>
        <taxon>Actinomycetes</taxon>
        <taxon>Mycobacteriales</taxon>
        <taxon>Mycobacteriaceae</taxon>
        <taxon>Mycolicibacterium</taxon>
    </lineage>
</organism>
<dbReference type="SUPFAM" id="SSF52540">
    <property type="entry name" value="P-loop containing nucleoside triphosphate hydrolases"/>
    <property type="match status" value="1"/>
</dbReference>
<accession>A0A378TP96</accession>
<feature type="domain" description="ABC transporter" evidence="3">
    <location>
        <begin position="6"/>
        <end position="248"/>
    </location>
</feature>
<dbReference type="EC" id="3.6.3.17" evidence="4"/>
<dbReference type="PROSITE" id="PS50893">
    <property type="entry name" value="ABC_TRANSPORTER_2"/>
    <property type="match status" value="1"/>
</dbReference>
<dbReference type="AlphaFoldDB" id="A0A378TP96"/>